<comment type="subcellular location">
    <subcellularLocation>
        <location evidence="1 9">Cytoplasm</location>
    </subcellularLocation>
</comment>
<dbReference type="GO" id="GO:0005737">
    <property type="term" value="C:cytoplasm"/>
    <property type="evidence" value="ECO:0007669"/>
    <property type="project" value="UniProtKB-SubCell"/>
</dbReference>
<dbReference type="Gene3D" id="1.10.287.370">
    <property type="match status" value="1"/>
</dbReference>
<keyword evidence="10" id="KW-0175">Coiled coil</keyword>
<feature type="coiled-coil region" evidence="10">
    <location>
        <begin position="87"/>
        <end position="114"/>
    </location>
</feature>
<evidence type="ECO:0000313" key="11">
    <source>
        <dbReference type="EMBL" id="TGC10533.1"/>
    </source>
</evidence>
<dbReference type="Proteomes" id="UP000297295">
    <property type="component" value="Unassembled WGS sequence"/>
</dbReference>
<name>A0A4E0Q6X0_9EURY</name>
<evidence type="ECO:0000313" key="12">
    <source>
        <dbReference type="Proteomes" id="UP000297295"/>
    </source>
</evidence>
<sequence>MSTQIPPQIQNQLAQLQQVQQQAQSLAMQKAQMESLQKESERALEELENLSEDAVIYRTVGELQIKANKEETVGKMKEKVETLTLRLQSVSRQEERISKRFTQLQEQIEQAMGNQAE</sequence>
<evidence type="ECO:0000256" key="3">
    <source>
        <dbReference type="ARBA" id="ARBA00011716"/>
    </source>
</evidence>
<evidence type="ECO:0000256" key="5">
    <source>
        <dbReference type="ARBA" id="ARBA00022490"/>
    </source>
</evidence>
<protein>
    <recommendedName>
        <fullName evidence="4 9">Prefoldin subunit beta</fullName>
    </recommendedName>
    <alternativeName>
        <fullName evidence="8 9">GimC subunit beta</fullName>
    </alternativeName>
</protein>
<dbReference type="AlphaFoldDB" id="A0A4E0Q6X0"/>
<dbReference type="OrthoDB" id="204796at2157"/>
<dbReference type="GO" id="GO:0016272">
    <property type="term" value="C:prefoldin complex"/>
    <property type="evidence" value="ECO:0007669"/>
    <property type="project" value="UniProtKB-UniRule"/>
</dbReference>
<evidence type="ECO:0000256" key="1">
    <source>
        <dbReference type="ARBA" id="ARBA00004496"/>
    </source>
</evidence>
<proteinExistence type="inferred from homology"/>
<dbReference type="InterPro" id="IPR002777">
    <property type="entry name" value="PFD_beta-like"/>
</dbReference>
<feature type="coiled-coil region" evidence="10">
    <location>
        <begin position="9"/>
        <end position="53"/>
    </location>
</feature>
<dbReference type="HAMAP" id="MF_00307">
    <property type="entry name" value="PfdB"/>
    <property type="match status" value="1"/>
</dbReference>
<dbReference type="CDD" id="cd23162">
    <property type="entry name" value="Prefoldin_beta_GimC"/>
    <property type="match status" value="1"/>
</dbReference>
<evidence type="ECO:0000256" key="7">
    <source>
        <dbReference type="ARBA" id="ARBA00025077"/>
    </source>
</evidence>
<keyword evidence="5 9" id="KW-0963">Cytoplasm</keyword>
<dbReference type="InterPro" id="IPR009053">
    <property type="entry name" value="Prefoldin"/>
</dbReference>
<dbReference type="GO" id="GO:0006457">
    <property type="term" value="P:protein folding"/>
    <property type="evidence" value="ECO:0007669"/>
    <property type="project" value="UniProtKB-UniRule"/>
</dbReference>
<dbReference type="RefSeq" id="WP_135388913.1">
    <property type="nucleotide sequence ID" value="NZ_PGGK01000003.1"/>
</dbReference>
<dbReference type="EMBL" id="PGGK01000003">
    <property type="protein sequence ID" value="TGC10533.1"/>
    <property type="molecule type" value="Genomic_DNA"/>
</dbReference>
<evidence type="ECO:0000256" key="10">
    <source>
        <dbReference type="SAM" id="Coils"/>
    </source>
</evidence>
<evidence type="ECO:0000256" key="4">
    <source>
        <dbReference type="ARBA" id="ARBA00016304"/>
    </source>
</evidence>
<comment type="caution">
    <text evidence="11">The sequence shown here is derived from an EMBL/GenBank/DDBJ whole genome shotgun (WGS) entry which is preliminary data.</text>
</comment>
<keyword evidence="12" id="KW-1185">Reference proteome</keyword>
<comment type="function">
    <text evidence="7 9">Molecular chaperone capable of stabilizing a range of proteins. Seems to fulfill an ATP-independent, HSP70-like function in archaeal de novo protein folding.</text>
</comment>
<dbReference type="Pfam" id="PF01920">
    <property type="entry name" value="Prefoldin_2"/>
    <property type="match status" value="1"/>
</dbReference>
<comment type="subunit">
    <text evidence="3 9">Heterohexamer of two alpha and four beta subunits.</text>
</comment>
<accession>A0A4E0Q6X0</accession>
<evidence type="ECO:0000256" key="9">
    <source>
        <dbReference type="HAMAP-Rule" id="MF_00307"/>
    </source>
</evidence>
<evidence type="ECO:0000256" key="8">
    <source>
        <dbReference type="ARBA" id="ARBA00033461"/>
    </source>
</evidence>
<dbReference type="GO" id="GO:0051082">
    <property type="term" value="F:unfolded protein binding"/>
    <property type="evidence" value="ECO:0007669"/>
    <property type="project" value="UniProtKB-UniRule"/>
</dbReference>
<dbReference type="NCBIfam" id="TIGR02338">
    <property type="entry name" value="gimC_beta"/>
    <property type="match status" value="1"/>
</dbReference>
<comment type="similarity">
    <text evidence="2 9">Belongs to the prefoldin subunit beta family.</text>
</comment>
<organism evidence="11 12">
    <name type="scientific">Methanolobus halotolerans</name>
    <dbReference type="NCBI Taxonomy" id="2052935"/>
    <lineage>
        <taxon>Archaea</taxon>
        <taxon>Methanobacteriati</taxon>
        <taxon>Methanobacteriota</taxon>
        <taxon>Stenosarchaea group</taxon>
        <taxon>Methanomicrobia</taxon>
        <taxon>Methanosarcinales</taxon>
        <taxon>Methanosarcinaceae</taxon>
        <taxon>Methanolobus</taxon>
    </lineage>
</organism>
<gene>
    <name evidence="9" type="primary">pfdB</name>
    <name evidence="11" type="ORF">CUN85_03305</name>
</gene>
<evidence type="ECO:0000256" key="6">
    <source>
        <dbReference type="ARBA" id="ARBA00023186"/>
    </source>
</evidence>
<evidence type="ECO:0000256" key="2">
    <source>
        <dbReference type="ARBA" id="ARBA00008045"/>
    </source>
</evidence>
<dbReference type="InterPro" id="IPR012713">
    <property type="entry name" value="PfdB"/>
</dbReference>
<keyword evidence="6 9" id="KW-0143">Chaperone</keyword>
<reference evidence="11 12" key="1">
    <citation type="submission" date="2017-11" db="EMBL/GenBank/DDBJ databases">
        <title>Isolation and Characterization of Methanogenic Archaea from Saline Meromictic Lake at Siberia.</title>
        <authorList>
            <person name="Shen Y."/>
            <person name="Huang H.-H."/>
            <person name="Lai M.-C."/>
            <person name="Chen S.-C."/>
        </authorList>
    </citation>
    <scope>NUCLEOTIDE SEQUENCE [LARGE SCALE GENOMIC DNA]</scope>
    <source>
        <strain evidence="11 12">SY-01</strain>
    </source>
</reference>
<dbReference type="SUPFAM" id="SSF46579">
    <property type="entry name" value="Prefoldin"/>
    <property type="match status" value="1"/>
</dbReference>